<dbReference type="InterPro" id="IPR036396">
    <property type="entry name" value="Cyt_P450_sf"/>
</dbReference>
<dbReference type="Pfam" id="PF00067">
    <property type="entry name" value="p450"/>
    <property type="match status" value="1"/>
</dbReference>
<evidence type="ECO:0000313" key="7">
    <source>
        <dbReference type="EMBL" id="KAK1854262.1"/>
    </source>
</evidence>
<evidence type="ECO:0000256" key="3">
    <source>
        <dbReference type="ARBA" id="ARBA00022723"/>
    </source>
</evidence>
<keyword evidence="4 5" id="KW-0408">Iron</keyword>
<evidence type="ECO:0000256" key="1">
    <source>
        <dbReference type="ARBA" id="ARBA00001971"/>
    </source>
</evidence>
<dbReference type="PROSITE" id="PS00086">
    <property type="entry name" value="CYTOCHROME_P450"/>
    <property type="match status" value="1"/>
</dbReference>
<dbReference type="FunFam" id="1.10.630.10:FF:000129">
    <property type="entry name" value="Benzoate 4-monooxygenase cytochrome P450"/>
    <property type="match status" value="1"/>
</dbReference>
<keyword evidence="8" id="KW-1185">Reference proteome</keyword>
<dbReference type="PANTHER" id="PTHR24305">
    <property type="entry name" value="CYTOCHROME P450"/>
    <property type="match status" value="1"/>
</dbReference>
<dbReference type="CDD" id="cd11058">
    <property type="entry name" value="CYP60B-like"/>
    <property type="match status" value="1"/>
</dbReference>
<evidence type="ECO:0000313" key="8">
    <source>
        <dbReference type="Proteomes" id="UP001243330"/>
    </source>
</evidence>
<dbReference type="GO" id="GO:0005506">
    <property type="term" value="F:iron ion binding"/>
    <property type="evidence" value="ECO:0007669"/>
    <property type="project" value="InterPro"/>
</dbReference>
<dbReference type="InterPro" id="IPR001128">
    <property type="entry name" value="Cyt_P450"/>
</dbReference>
<dbReference type="InterPro" id="IPR017972">
    <property type="entry name" value="Cyt_P450_CS"/>
</dbReference>
<gene>
    <name evidence="7" type="ORF">CCHR01_03114</name>
</gene>
<dbReference type="PRINTS" id="PR00463">
    <property type="entry name" value="EP450I"/>
</dbReference>
<keyword evidence="3 5" id="KW-0479">Metal-binding</keyword>
<evidence type="ECO:0000256" key="6">
    <source>
        <dbReference type="RuleBase" id="RU000461"/>
    </source>
</evidence>
<name>A0AAD9AUY9_9PEZI</name>
<dbReference type="Gene3D" id="1.10.630.10">
    <property type="entry name" value="Cytochrome P450"/>
    <property type="match status" value="1"/>
</dbReference>
<dbReference type="GO" id="GO:0004497">
    <property type="term" value="F:monooxygenase activity"/>
    <property type="evidence" value="ECO:0007669"/>
    <property type="project" value="UniProtKB-KW"/>
</dbReference>
<dbReference type="PRINTS" id="PR00385">
    <property type="entry name" value="P450"/>
</dbReference>
<evidence type="ECO:0000256" key="4">
    <source>
        <dbReference type="ARBA" id="ARBA00023004"/>
    </source>
</evidence>
<organism evidence="7 8">
    <name type="scientific">Colletotrichum chrysophilum</name>
    <dbReference type="NCBI Taxonomy" id="1836956"/>
    <lineage>
        <taxon>Eukaryota</taxon>
        <taxon>Fungi</taxon>
        <taxon>Dikarya</taxon>
        <taxon>Ascomycota</taxon>
        <taxon>Pezizomycotina</taxon>
        <taxon>Sordariomycetes</taxon>
        <taxon>Hypocreomycetidae</taxon>
        <taxon>Glomerellales</taxon>
        <taxon>Glomerellaceae</taxon>
        <taxon>Colletotrichum</taxon>
        <taxon>Colletotrichum gloeosporioides species complex</taxon>
    </lineage>
</organism>
<dbReference type="InterPro" id="IPR050121">
    <property type="entry name" value="Cytochrome_P450_monoxygenase"/>
</dbReference>
<dbReference type="Proteomes" id="UP001243330">
    <property type="component" value="Unassembled WGS sequence"/>
</dbReference>
<proteinExistence type="inferred from homology"/>
<sequence>MMEVSNYSVPTTLLWAFAFRHPLARFPGPFTAKFSDFSHCRRFLGGRQPYEMLKLHQKYGPVVRVAPNELSFNTAQSWKDIYDKRKGHSPFIKSDFYDGGNFAAEAHSIVSVRDPDEHAQMRRYLRDAFSDRSLREQEYLISQVIDHFIDRIGEEGGKPDGIDIVMWFNLTTFDIIGSLAFGQSFGGVSSGEEHPWVSIVVKSLRMGAMADCFKRFPSVGAVFQKMFPSLLTKLIEDTRKHEAYTMELVQKRINQQSDRKDFLTKILEYRQTDNLSDVQIAAHSSDFVIAGSETAATALSCITYYLHHNSSILEQLRQEIRTSFKAYDEINDASTTGLKLLNAIILEGMRMYPPLPFPLPRVVPQGGDTVDGHFIPAGTVVSTNPFAASMSPEHFQEPWAFNPERWMNSNKEDILEASQPFSLGTRNCLGKSLGWMELRTVLAKMHFKYDLELLDPSMDWHASSQMHTLWQKPTMKVTVQPVAH</sequence>
<evidence type="ECO:0000256" key="2">
    <source>
        <dbReference type="ARBA" id="ARBA00022617"/>
    </source>
</evidence>
<dbReference type="EMBL" id="JAQOWY010000040">
    <property type="protein sequence ID" value="KAK1854262.1"/>
    <property type="molecule type" value="Genomic_DNA"/>
</dbReference>
<dbReference type="GO" id="GO:0016705">
    <property type="term" value="F:oxidoreductase activity, acting on paired donors, with incorporation or reduction of molecular oxygen"/>
    <property type="evidence" value="ECO:0007669"/>
    <property type="project" value="InterPro"/>
</dbReference>
<comment type="cofactor">
    <cofactor evidence="1 5">
        <name>heme</name>
        <dbReference type="ChEBI" id="CHEBI:30413"/>
    </cofactor>
</comment>
<dbReference type="SUPFAM" id="SSF48264">
    <property type="entry name" value="Cytochrome P450"/>
    <property type="match status" value="1"/>
</dbReference>
<keyword evidence="6" id="KW-0503">Monooxygenase</keyword>
<keyword evidence="2 5" id="KW-0349">Heme</keyword>
<dbReference type="GO" id="GO:0020037">
    <property type="term" value="F:heme binding"/>
    <property type="evidence" value="ECO:0007669"/>
    <property type="project" value="InterPro"/>
</dbReference>
<reference evidence="7" key="1">
    <citation type="submission" date="2023-01" db="EMBL/GenBank/DDBJ databases">
        <title>Colletotrichum chrysophilum M932 genome sequence.</title>
        <authorList>
            <person name="Baroncelli R."/>
        </authorList>
    </citation>
    <scope>NUCLEOTIDE SEQUENCE</scope>
    <source>
        <strain evidence="7">M932</strain>
    </source>
</reference>
<evidence type="ECO:0000256" key="5">
    <source>
        <dbReference type="PIRSR" id="PIRSR602401-1"/>
    </source>
</evidence>
<feature type="binding site" description="axial binding residue" evidence="5">
    <location>
        <position position="428"/>
    </location>
    <ligand>
        <name>heme</name>
        <dbReference type="ChEBI" id="CHEBI:30413"/>
    </ligand>
    <ligandPart>
        <name>Fe</name>
        <dbReference type="ChEBI" id="CHEBI:18248"/>
    </ligandPart>
</feature>
<accession>A0AAD9AUY9</accession>
<comment type="similarity">
    <text evidence="6">Belongs to the cytochrome P450 family.</text>
</comment>
<dbReference type="InterPro" id="IPR002401">
    <property type="entry name" value="Cyt_P450_E_grp-I"/>
</dbReference>
<comment type="caution">
    <text evidence="7">The sequence shown here is derived from an EMBL/GenBank/DDBJ whole genome shotgun (WGS) entry which is preliminary data.</text>
</comment>
<keyword evidence="6" id="KW-0560">Oxidoreductase</keyword>
<dbReference type="AlphaFoldDB" id="A0AAD9AUY9"/>
<protein>
    <submittedName>
        <fullName evidence="7">Benzoate 4-monooxygenase cytochrome p450</fullName>
    </submittedName>
</protein>
<dbReference type="PANTHER" id="PTHR24305:SF161">
    <property type="entry name" value="P450, PUTATIVE (EUROFUNG)-RELATED"/>
    <property type="match status" value="1"/>
</dbReference>